<proteinExistence type="predicted"/>
<sequence>MKGSPKYRTIQSDLDKIGLMTAIVREGAKTYTFIINGQVIKCFKRRDSINRRLLKLHKKHIKTQSN</sequence>
<protein>
    <submittedName>
        <fullName evidence="1">Uncharacterized protein</fullName>
    </submittedName>
</protein>
<dbReference type="Proteomes" id="UP001589607">
    <property type="component" value="Unassembled WGS sequence"/>
</dbReference>
<organism evidence="1 2">
    <name type="scientific">Flavobacterium jumunjinense</name>
    <dbReference type="NCBI Taxonomy" id="998845"/>
    <lineage>
        <taxon>Bacteria</taxon>
        <taxon>Pseudomonadati</taxon>
        <taxon>Bacteroidota</taxon>
        <taxon>Flavobacteriia</taxon>
        <taxon>Flavobacteriales</taxon>
        <taxon>Flavobacteriaceae</taxon>
        <taxon>Flavobacterium</taxon>
    </lineage>
</organism>
<reference evidence="1 2" key="1">
    <citation type="submission" date="2024-09" db="EMBL/GenBank/DDBJ databases">
        <authorList>
            <person name="Sun Q."/>
            <person name="Mori K."/>
        </authorList>
    </citation>
    <scope>NUCLEOTIDE SEQUENCE [LARGE SCALE GENOMIC DNA]</scope>
    <source>
        <strain evidence="1 2">CECT 7955</strain>
    </source>
</reference>
<accession>A0ABV5GUD8</accession>
<gene>
    <name evidence="1" type="ORF">ACFFVF_21065</name>
</gene>
<evidence type="ECO:0000313" key="2">
    <source>
        <dbReference type="Proteomes" id="UP001589607"/>
    </source>
</evidence>
<dbReference type="EMBL" id="JBHMEY010000100">
    <property type="protein sequence ID" value="MFB9099008.1"/>
    <property type="molecule type" value="Genomic_DNA"/>
</dbReference>
<comment type="caution">
    <text evidence="1">The sequence shown here is derived from an EMBL/GenBank/DDBJ whole genome shotgun (WGS) entry which is preliminary data.</text>
</comment>
<name>A0ABV5GUD8_9FLAO</name>
<evidence type="ECO:0000313" key="1">
    <source>
        <dbReference type="EMBL" id="MFB9099008.1"/>
    </source>
</evidence>
<keyword evidence="2" id="KW-1185">Reference proteome</keyword>
<dbReference type="RefSeq" id="WP_236452861.1">
    <property type="nucleotide sequence ID" value="NZ_CBCSGE010000039.1"/>
</dbReference>